<feature type="transmembrane region" description="Helical" evidence="5">
    <location>
        <begin position="109"/>
        <end position="133"/>
    </location>
</feature>
<reference evidence="9 10" key="1">
    <citation type="submission" date="2018-08" db="EMBL/GenBank/DDBJ databases">
        <title>Genomic investigation of the strawberry pathogen Phytophthora fragariae indicates pathogenicity is determined by transcriptional variation in three key races.</title>
        <authorList>
            <person name="Adams T.M."/>
            <person name="Armitage A.D."/>
            <person name="Sobczyk M.K."/>
            <person name="Bates H.J."/>
            <person name="Dunwell J.M."/>
            <person name="Nellist C.F."/>
            <person name="Harrison R.J."/>
        </authorList>
    </citation>
    <scope>NUCLEOTIDE SEQUENCE [LARGE SCALE GENOMIC DNA]</scope>
    <source>
        <strain evidence="8 9">NOV-27</strain>
        <strain evidence="7 10">NOV-5</strain>
        <strain evidence="6 11">NOV-71</strain>
    </source>
</reference>
<evidence type="ECO:0008006" key="12">
    <source>
        <dbReference type="Google" id="ProtNLM"/>
    </source>
</evidence>
<evidence type="ECO:0000256" key="4">
    <source>
        <dbReference type="ARBA" id="ARBA00023136"/>
    </source>
</evidence>
<evidence type="ECO:0000313" key="11">
    <source>
        <dbReference type="Proteomes" id="UP000441208"/>
    </source>
</evidence>
<dbReference type="SUPFAM" id="SSF103473">
    <property type="entry name" value="MFS general substrate transporter"/>
    <property type="match status" value="1"/>
</dbReference>
<keyword evidence="3 5" id="KW-1133">Transmembrane helix</keyword>
<accession>A0A6A3PQW3</accession>
<keyword evidence="9" id="KW-1185">Reference proteome</keyword>
<feature type="transmembrane region" description="Helical" evidence="5">
    <location>
        <begin position="42"/>
        <end position="64"/>
    </location>
</feature>
<dbReference type="Gene3D" id="1.20.1250.20">
    <property type="entry name" value="MFS general substrate transporter like domains"/>
    <property type="match status" value="1"/>
</dbReference>
<evidence type="ECO:0000256" key="1">
    <source>
        <dbReference type="ARBA" id="ARBA00004141"/>
    </source>
</evidence>
<comment type="subcellular location">
    <subcellularLocation>
        <location evidence="1">Membrane</location>
        <topology evidence="1">Multi-pass membrane protein</topology>
    </subcellularLocation>
</comment>
<evidence type="ECO:0000256" key="3">
    <source>
        <dbReference type="ARBA" id="ARBA00022989"/>
    </source>
</evidence>
<proteinExistence type="predicted"/>
<evidence type="ECO:0000256" key="5">
    <source>
        <dbReference type="SAM" id="Phobius"/>
    </source>
</evidence>
<dbReference type="EMBL" id="QXGB01004454">
    <property type="protein sequence ID" value="KAE9166192.1"/>
    <property type="molecule type" value="Genomic_DNA"/>
</dbReference>
<comment type="caution">
    <text evidence="6">The sequence shown here is derived from an EMBL/GenBank/DDBJ whole genome shotgun (WGS) entry which is preliminary data.</text>
</comment>
<dbReference type="Proteomes" id="UP000441208">
    <property type="component" value="Unassembled WGS sequence"/>
</dbReference>
<dbReference type="EMBL" id="QXGA01004612">
    <property type="protein sequence ID" value="KAE9072081.1"/>
    <property type="molecule type" value="Genomic_DNA"/>
</dbReference>
<name>A0A6A3PQW3_9STRA</name>
<keyword evidence="4 5" id="KW-0472">Membrane</keyword>
<dbReference type="OrthoDB" id="410267at2759"/>
<dbReference type="AlphaFoldDB" id="A0A6A3PQW3"/>
<evidence type="ECO:0000313" key="9">
    <source>
        <dbReference type="Proteomes" id="UP000433483"/>
    </source>
</evidence>
<evidence type="ECO:0000313" key="8">
    <source>
        <dbReference type="EMBL" id="KAE9166192.1"/>
    </source>
</evidence>
<feature type="transmembrane region" description="Helical" evidence="5">
    <location>
        <begin position="76"/>
        <end position="97"/>
    </location>
</feature>
<sequence length="288" mass="30902">MGLPRCDWDRSRRLASVLTGLLLMGSVGSNHSISVWNAQLRALLGFSEAGISLVCSMASFGAYFSVSPGYVFDRIGAHRSVLVGGLLLAGIYVGLYTGLVTFPGAMTPLGVGVAFAVLGQATNFGVFAALGPNEDLFGPEHRGKIMALEFAAFSAGGALFAELYKHYFDGHPGKEDPARAVAAAPPIHALDEFMPPDTKTRTSVDLERNCKLHVVPTAQPDITGREILADSRFWLLFATVFILVGSSLFIMSNIAFIVESLGGPMEQIPGIVFRRHFHVNVLEWSGSK</sequence>
<feature type="transmembrane region" description="Helical" evidence="5">
    <location>
        <begin position="145"/>
        <end position="164"/>
    </location>
</feature>
<dbReference type="EMBL" id="QXFZ01004527">
    <property type="protein sequence ID" value="KAE9063943.1"/>
    <property type="molecule type" value="Genomic_DNA"/>
</dbReference>
<organism evidence="6 11">
    <name type="scientific">Phytophthora fragariae</name>
    <dbReference type="NCBI Taxonomy" id="53985"/>
    <lineage>
        <taxon>Eukaryota</taxon>
        <taxon>Sar</taxon>
        <taxon>Stramenopiles</taxon>
        <taxon>Oomycota</taxon>
        <taxon>Peronosporomycetes</taxon>
        <taxon>Peronosporales</taxon>
        <taxon>Peronosporaceae</taxon>
        <taxon>Phytophthora</taxon>
    </lineage>
</organism>
<evidence type="ECO:0000313" key="6">
    <source>
        <dbReference type="EMBL" id="KAE9063943.1"/>
    </source>
</evidence>
<dbReference type="InterPro" id="IPR036259">
    <property type="entry name" value="MFS_trans_sf"/>
</dbReference>
<dbReference type="PANTHER" id="PTHR21576:SF158">
    <property type="entry name" value="RIBOSOMAL RNA-PROCESSING PROTEIN 12-LIKE CONSERVED DOMAIN-CONTAINING PROTEIN"/>
    <property type="match status" value="1"/>
</dbReference>
<dbReference type="GO" id="GO:0016020">
    <property type="term" value="C:membrane"/>
    <property type="evidence" value="ECO:0007669"/>
    <property type="project" value="UniProtKB-SubCell"/>
</dbReference>
<dbReference type="Proteomes" id="UP000433483">
    <property type="component" value="Unassembled WGS sequence"/>
</dbReference>
<keyword evidence="2 5" id="KW-0812">Transmembrane</keyword>
<dbReference type="PANTHER" id="PTHR21576">
    <property type="entry name" value="UNCHARACTERIZED NODULIN-LIKE PROTEIN"/>
    <property type="match status" value="1"/>
</dbReference>
<gene>
    <name evidence="8" type="ORF">PF005_g29296</name>
    <name evidence="7" type="ORF">PF006_g29006</name>
    <name evidence="6" type="ORF">PF007_g29372</name>
</gene>
<feature type="transmembrane region" description="Helical" evidence="5">
    <location>
        <begin position="233"/>
        <end position="258"/>
    </location>
</feature>
<evidence type="ECO:0000313" key="10">
    <source>
        <dbReference type="Proteomes" id="UP000440732"/>
    </source>
</evidence>
<evidence type="ECO:0000256" key="2">
    <source>
        <dbReference type="ARBA" id="ARBA00022692"/>
    </source>
</evidence>
<protein>
    <recommendedName>
        <fullName evidence="12">Nodulin-like domain-containing protein</fullName>
    </recommendedName>
</protein>
<dbReference type="Proteomes" id="UP000440732">
    <property type="component" value="Unassembled WGS sequence"/>
</dbReference>
<evidence type="ECO:0000313" key="7">
    <source>
        <dbReference type="EMBL" id="KAE9072081.1"/>
    </source>
</evidence>